<evidence type="ECO:0000313" key="11">
    <source>
        <dbReference type="Proteomes" id="UP000285883"/>
    </source>
</evidence>
<dbReference type="SMART" id="SM00360">
    <property type="entry name" value="RRM"/>
    <property type="match status" value="3"/>
</dbReference>
<dbReference type="SUPFAM" id="SSF54928">
    <property type="entry name" value="RNA-binding domain, RBD"/>
    <property type="match status" value="2"/>
</dbReference>
<protein>
    <recommendedName>
        <fullName evidence="5">RRM domain-containing protein</fullName>
    </recommendedName>
</protein>
<reference evidence="6" key="1">
    <citation type="journal article" date="2015" name="Genom Data">
        <title>Genome sequences of six Phytophthora species associated with forests in New Zealand.</title>
        <authorList>
            <person name="Studholme D.J."/>
            <person name="McDougal R.L."/>
            <person name="Sambles C."/>
            <person name="Hansen E."/>
            <person name="Hardy G."/>
            <person name="Grant M."/>
            <person name="Ganley R.J."/>
            <person name="Williams N.M."/>
        </authorList>
    </citation>
    <scope>NUCLEOTIDE SEQUENCE</scope>
    <source>
        <strain evidence="6">NZFS 2646</strain>
        <strain evidence="7">NZFS 3630</strain>
    </source>
</reference>
<dbReference type="FunFam" id="3.30.70.330:FF:000013">
    <property type="entry name" value="CUGBP Elav-like family member 1 isoform 2"/>
    <property type="match status" value="1"/>
</dbReference>
<organism evidence="8 11">
    <name type="scientific">Phytophthora kernoviae</name>
    <dbReference type="NCBI Taxonomy" id="325452"/>
    <lineage>
        <taxon>Eukaryota</taxon>
        <taxon>Sar</taxon>
        <taxon>Stramenopiles</taxon>
        <taxon>Oomycota</taxon>
        <taxon>Peronosporomycetes</taxon>
        <taxon>Peronosporales</taxon>
        <taxon>Peronosporaceae</taxon>
        <taxon>Phytophthora</taxon>
    </lineage>
</organism>
<comment type="caution">
    <text evidence="8">The sequence shown here is derived from an EMBL/GenBank/DDBJ whole genome shotgun (WGS) entry which is preliminary data.</text>
</comment>
<reference evidence="6" key="3">
    <citation type="submission" date="2020-06" db="EMBL/GenBank/DDBJ databases">
        <authorList>
            <person name="Studholme D.J."/>
        </authorList>
    </citation>
    <scope>NUCLEOTIDE SEQUENCE</scope>
    <source>
        <strain evidence="6">NZFS 2646</strain>
        <strain evidence="7">NZFS 3630</strain>
    </source>
</reference>
<dbReference type="GO" id="GO:0009967">
    <property type="term" value="P:positive regulation of signal transduction"/>
    <property type="evidence" value="ECO:0007669"/>
    <property type="project" value="UniProtKB-ARBA"/>
</dbReference>
<evidence type="ECO:0000313" key="8">
    <source>
        <dbReference type="EMBL" id="RLN13855.1"/>
    </source>
</evidence>
<keyword evidence="1" id="KW-0677">Repeat</keyword>
<feature type="domain" description="RRM" evidence="5">
    <location>
        <begin position="541"/>
        <end position="622"/>
    </location>
</feature>
<dbReference type="Proteomes" id="UP000785171">
    <property type="component" value="Unassembled WGS sequence"/>
</dbReference>
<evidence type="ECO:0000313" key="6">
    <source>
        <dbReference type="EMBL" id="KAG2509829.1"/>
    </source>
</evidence>
<dbReference type="FunFam" id="3.30.70.330:FF:000766">
    <property type="entry name" value="CUGBP Elav family member 6"/>
    <property type="match status" value="1"/>
</dbReference>
<dbReference type="GO" id="GO:0010629">
    <property type="term" value="P:negative regulation of gene expression"/>
    <property type="evidence" value="ECO:0007669"/>
    <property type="project" value="UniProtKB-ARBA"/>
</dbReference>
<dbReference type="InterPro" id="IPR035979">
    <property type="entry name" value="RBD_domain_sf"/>
</dbReference>
<dbReference type="PANTHER" id="PTHR31687">
    <property type="match status" value="1"/>
</dbReference>
<dbReference type="FunFam" id="3.30.70.330:FF:000383">
    <property type="entry name" value="Sex lethal, isoform D"/>
    <property type="match status" value="1"/>
</dbReference>
<dbReference type="AlphaFoldDB" id="A0A3R7GKP2"/>
<evidence type="ECO:0000313" key="10">
    <source>
        <dbReference type="Proteomes" id="UP000285624"/>
    </source>
</evidence>
<evidence type="ECO:0000313" key="9">
    <source>
        <dbReference type="EMBL" id="RLN76602.1"/>
    </source>
</evidence>
<proteinExistence type="predicted"/>
<name>A0A3R7GKP2_9STRA</name>
<dbReference type="Gene3D" id="3.30.70.330">
    <property type="match status" value="3"/>
</dbReference>
<evidence type="ECO:0000256" key="2">
    <source>
        <dbReference type="ARBA" id="ARBA00022884"/>
    </source>
</evidence>
<feature type="region of interest" description="Disordered" evidence="4">
    <location>
        <begin position="875"/>
        <end position="920"/>
    </location>
</feature>
<dbReference type="GO" id="GO:0005737">
    <property type="term" value="C:cytoplasm"/>
    <property type="evidence" value="ECO:0007669"/>
    <property type="project" value="UniProtKB-ARBA"/>
</dbReference>
<dbReference type="InterPro" id="IPR012469">
    <property type="entry name" value="DUF1688"/>
</dbReference>
<dbReference type="EMBL" id="JPWV03000514">
    <property type="protein sequence ID" value="KAG2509829.1"/>
    <property type="molecule type" value="Genomic_DNA"/>
</dbReference>
<dbReference type="Proteomes" id="UP000285883">
    <property type="component" value="Unassembled WGS sequence"/>
</dbReference>
<feature type="domain" description="RRM" evidence="5">
    <location>
        <begin position="452"/>
        <end position="533"/>
    </location>
</feature>
<dbReference type="Pfam" id="PF00076">
    <property type="entry name" value="RRM_1"/>
    <property type="match status" value="3"/>
</dbReference>
<evidence type="ECO:0000313" key="7">
    <source>
        <dbReference type="EMBL" id="KAG2515403.1"/>
    </source>
</evidence>
<dbReference type="InterPro" id="IPR000504">
    <property type="entry name" value="RRM_dom"/>
</dbReference>
<dbReference type="Proteomes" id="UP000792063">
    <property type="component" value="Unassembled WGS sequence"/>
</dbReference>
<evidence type="ECO:0000256" key="4">
    <source>
        <dbReference type="SAM" id="MobiDB-lite"/>
    </source>
</evidence>
<dbReference type="Proteomes" id="UP000285624">
    <property type="component" value="Unassembled WGS sequence"/>
</dbReference>
<feature type="domain" description="RRM" evidence="5">
    <location>
        <begin position="765"/>
        <end position="843"/>
    </location>
</feature>
<dbReference type="STRING" id="325452.A0A3R7GKP2"/>
<accession>A0A3R7GKP2</accession>
<evidence type="ECO:0000259" key="5">
    <source>
        <dbReference type="PROSITE" id="PS50102"/>
    </source>
</evidence>
<dbReference type="PROSITE" id="PS50102">
    <property type="entry name" value="RRM"/>
    <property type="match status" value="3"/>
</dbReference>
<gene>
    <name evidence="8" type="ORF">BBI17_008075</name>
    <name evidence="9" type="ORF">BBO99_00007414</name>
    <name evidence="6" type="ORF">JM16_007714</name>
    <name evidence="7" type="ORF">JM18_007818</name>
</gene>
<keyword evidence="2 3" id="KW-0694">RNA-binding</keyword>
<evidence type="ECO:0000256" key="3">
    <source>
        <dbReference type="PROSITE-ProRule" id="PRU00176"/>
    </source>
</evidence>
<evidence type="ECO:0000256" key="1">
    <source>
        <dbReference type="ARBA" id="ARBA00022737"/>
    </source>
</evidence>
<dbReference type="PANTHER" id="PTHR31687:SF3">
    <property type="entry name" value="PROTEIN URG3"/>
    <property type="match status" value="1"/>
</dbReference>
<sequence>MAVTPKDQVDYLRSLPSVREGCHRVYTLAKEDKLPNFSVVQDKIPELADYVIAIIRQSYPTDVASVPFHSRWRHFETGNPLRVQQMTASWHCDKLEKARKLLDLALVSVLLDAGAGPTWKYKEPGTEDFYNRSEGLGVASFHMFLQGNFSSDPVNDPHRVDAEALANLPDDAIAKAFQVSDANPLVGCAGRTDLLKRLGKSIANYPEFFKAEDGKSVRPGNMVDYLTKHQNASSEVSIADLWKVVLYGLQDIWPASRTRVGGQNMGDVWELSYLPKHEKAGKFVSFHKLSQWLTYSLMEPLQDAGFKITDLKLMTGLPEYRNGGLLVDFGVLTPKSPNILTDEFDPSSEVIVEWRALTVAILDDVHKVILERLNFTADVFPLVKMLEGGSWKAGRVIAKEKRADGGPPIKIKSDGTVPVAMETQQFDHEGVPMDAANHLDTDPYAAEHSGPVKLFVGQVPRTMEEDDLRPVLEVFGPLEDLVIIRDKITGAHRGCAFASYFTRDAAEKAVQELHNKVTLPQSINPLQVRPAEGQAGASQEHKLFIGMIPKTADEAAIREVFELFGTIEEVYILRHPATGQSKGCAFLKFKERTSALAAIDDVNGNVTMDRGTSPLVVKFADSRRQRLQRARNLAAAANAYWPLPPGAGLQFPQLQQLQQQYMQQMQAFGAQAAAGLNPAVAGLGSPVGAAAGGPGSPTNSFMYYNPYGFAGAAATPYGFGSLPNVGGGFDMQAAGLGGMDIQGQGGEGAAKASRTSSQLEGPTGANLFIYHLPHDLTDADLATAFAPFGTVISAKVYMDKITGESKGFGFVSYDSADAADAAISSMNGFQIGSKRLKVQHKRIHQRNDYLGGGGSSGSLGIHEDDLASMEYHHQMGQGVPGMHPHDDDDLEDAKSPSSASEGANGVETSLDEAVQNLRIE</sequence>
<dbReference type="EMBL" id="JPWU03000436">
    <property type="protein sequence ID" value="KAG2515403.1"/>
    <property type="molecule type" value="Genomic_DNA"/>
</dbReference>
<dbReference type="Pfam" id="PF07958">
    <property type="entry name" value="DUF1688"/>
    <property type="match status" value="1"/>
</dbReference>
<keyword evidence="10" id="KW-1185">Reference proteome</keyword>
<dbReference type="EMBL" id="MAYM02001706">
    <property type="protein sequence ID" value="RLN13855.1"/>
    <property type="molecule type" value="Genomic_DNA"/>
</dbReference>
<dbReference type="InterPro" id="IPR012677">
    <property type="entry name" value="Nucleotide-bd_a/b_plait_sf"/>
</dbReference>
<reference evidence="10 11" key="2">
    <citation type="submission" date="2018-07" db="EMBL/GenBank/DDBJ databases">
        <title>Genome sequencing of oomycete isolates from Chile give support for New Zealand origin for Phytophthora kernoviae and make available the first Nothophytophthora sp. genome.</title>
        <authorList>
            <person name="Studholme D.J."/>
            <person name="Sanfuentes E."/>
            <person name="Panda P."/>
            <person name="Hill R."/>
            <person name="Sambles C."/>
            <person name="Grant M."/>
            <person name="Williams N.M."/>
            <person name="Mcdougal R.L."/>
        </authorList>
    </citation>
    <scope>NUCLEOTIDE SEQUENCE [LARGE SCALE GENOMIC DNA]</scope>
    <source>
        <strain evidence="8">Chile2</strain>
        <strain evidence="9">Chile4</strain>
    </source>
</reference>
<dbReference type="CDD" id="cd12361">
    <property type="entry name" value="RRM1_2_CELF1-6_like"/>
    <property type="match status" value="1"/>
</dbReference>
<dbReference type="EMBL" id="MBDN02000304">
    <property type="protein sequence ID" value="RLN76602.1"/>
    <property type="molecule type" value="Genomic_DNA"/>
</dbReference>
<dbReference type="GO" id="GO:0003729">
    <property type="term" value="F:mRNA binding"/>
    <property type="evidence" value="ECO:0007669"/>
    <property type="project" value="UniProtKB-ARBA"/>
</dbReference>